<dbReference type="GO" id="GO:0016705">
    <property type="term" value="F:oxidoreductase activity, acting on paired donors, with incorporation or reduction of molecular oxygen"/>
    <property type="evidence" value="ECO:0007669"/>
    <property type="project" value="InterPro"/>
</dbReference>
<dbReference type="SUPFAM" id="SSF48264">
    <property type="entry name" value="Cytochrome P450"/>
    <property type="match status" value="1"/>
</dbReference>
<dbReference type="InterPro" id="IPR002401">
    <property type="entry name" value="Cyt_P450_E_grp-I"/>
</dbReference>
<keyword evidence="11" id="KW-0503">Monooxygenase</keyword>
<dbReference type="Proteomes" id="UP000186601">
    <property type="component" value="Unassembled WGS sequence"/>
</dbReference>
<dbReference type="InterPro" id="IPR001128">
    <property type="entry name" value="Cyt_P450"/>
</dbReference>
<sequence>MSIPLAFLDFVLVALGIFLVTQLFTGRSKPSLPPGPKGLPLIGNVLDMPPSHEWLTFAKWGERFGDIVSVTLFGQPMIILNSAQHAIDTLDKKSSIYSDRPMIMMGGEIIGWKYTLILTPYGERFREYRRFMHRLIGGHKQVERFHVLERDQTHRFLKHVLHTPEKLSTHIRRTAGAIILQMSYGYEVQEKDDPIVDLVDIATEQFSLFTSPGAFLVDVFPMLRYVPAWFPGAGSQRLAVSWRKTIHDMADIPYEFVKNRMSTHTNIPNYTSDLLENEELKGDKEFNIKWSAASLYSAMTLFPDAQRKAQEEIDAVVGSDRLPGYADRESLPYVGALVQEVLRWNPVAPLGLHLADASVWISCAMSLAVFNVTKAIENGREIEPVVEYTSGTIRYGLCIEITRIILLTCKQ</sequence>
<comment type="subcellular location">
    <subcellularLocation>
        <location evidence="2">Membrane</location>
        <topology evidence="2">Single-pass membrane protein</topology>
    </subcellularLocation>
</comment>
<evidence type="ECO:0000313" key="15">
    <source>
        <dbReference type="Proteomes" id="UP000186601"/>
    </source>
</evidence>
<evidence type="ECO:0000256" key="3">
    <source>
        <dbReference type="ARBA" id="ARBA00005179"/>
    </source>
</evidence>
<dbReference type="STRING" id="98765.A0A2R6S012"/>
<dbReference type="Gene3D" id="1.10.630.10">
    <property type="entry name" value="Cytochrome P450"/>
    <property type="match status" value="1"/>
</dbReference>
<evidence type="ECO:0000256" key="10">
    <source>
        <dbReference type="ARBA" id="ARBA00023004"/>
    </source>
</evidence>
<evidence type="ECO:0000256" key="11">
    <source>
        <dbReference type="ARBA" id="ARBA00023033"/>
    </source>
</evidence>
<evidence type="ECO:0000256" key="4">
    <source>
        <dbReference type="ARBA" id="ARBA00010617"/>
    </source>
</evidence>
<evidence type="ECO:0000256" key="5">
    <source>
        <dbReference type="ARBA" id="ARBA00022617"/>
    </source>
</evidence>
<evidence type="ECO:0000256" key="13">
    <source>
        <dbReference type="SAM" id="Phobius"/>
    </source>
</evidence>
<dbReference type="Pfam" id="PF00067">
    <property type="entry name" value="p450"/>
    <property type="match status" value="2"/>
</dbReference>
<keyword evidence="15" id="KW-1185">Reference proteome</keyword>
<comment type="pathway">
    <text evidence="3">Secondary metabolite biosynthesis.</text>
</comment>
<evidence type="ECO:0000256" key="6">
    <source>
        <dbReference type="ARBA" id="ARBA00022692"/>
    </source>
</evidence>
<dbReference type="GO" id="GO:0016020">
    <property type="term" value="C:membrane"/>
    <property type="evidence" value="ECO:0007669"/>
    <property type="project" value="UniProtKB-SubCell"/>
</dbReference>
<keyword evidence="9" id="KW-0560">Oxidoreductase</keyword>
<dbReference type="PANTHER" id="PTHR46300">
    <property type="entry name" value="P450, PUTATIVE (EUROFUNG)-RELATED-RELATED"/>
    <property type="match status" value="1"/>
</dbReference>
<proteinExistence type="inferred from homology"/>
<organism evidence="14 15">
    <name type="scientific">Hermanssonia centrifuga</name>
    <dbReference type="NCBI Taxonomy" id="98765"/>
    <lineage>
        <taxon>Eukaryota</taxon>
        <taxon>Fungi</taxon>
        <taxon>Dikarya</taxon>
        <taxon>Basidiomycota</taxon>
        <taxon>Agaricomycotina</taxon>
        <taxon>Agaricomycetes</taxon>
        <taxon>Polyporales</taxon>
        <taxon>Meruliaceae</taxon>
        <taxon>Hermanssonia</taxon>
    </lineage>
</organism>
<keyword evidence="5" id="KW-0349">Heme</keyword>
<comment type="similarity">
    <text evidence="4">Belongs to the cytochrome P450 family.</text>
</comment>
<evidence type="ECO:0000256" key="1">
    <source>
        <dbReference type="ARBA" id="ARBA00001971"/>
    </source>
</evidence>
<evidence type="ECO:0000256" key="8">
    <source>
        <dbReference type="ARBA" id="ARBA00022989"/>
    </source>
</evidence>
<evidence type="ECO:0000313" key="14">
    <source>
        <dbReference type="EMBL" id="PSS35616.1"/>
    </source>
</evidence>
<dbReference type="InterPro" id="IPR036396">
    <property type="entry name" value="Cyt_P450_sf"/>
</dbReference>
<dbReference type="AlphaFoldDB" id="A0A2R6S012"/>
<gene>
    <name evidence="14" type="ORF">PHLCEN_2v1439</name>
</gene>
<comment type="cofactor">
    <cofactor evidence="1">
        <name>heme</name>
        <dbReference type="ChEBI" id="CHEBI:30413"/>
    </cofactor>
</comment>
<dbReference type="PRINTS" id="PR00463">
    <property type="entry name" value="EP450I"/>
</dbReference>
<evidence type="ECO:0000256" key="9">
    <source>
        <dbReference type="ARBA" id="ARBA00023002"/>
    </source>
</evidence>
<protein>
    <recommendedName>
        <fullName evidence="16">Cytochrome P450</fullName>
    </recommendedName>
</protein>
<evidence type="ECO:0000256" key="12">
    <source>
        <dbReference type="ARBA" id="ARBA00023136"/>
    </source>
</evidence>
<keyword evidence="10" id="KW-0408">Iron</keyword>
<dbReference type="GO" id="GO:0004497">
    <property type="term" value="F:monooxygenase activity"/>
    <property type="evidence" value="ECO:0007669"/>
    <property type="project" value="UniProtKB-KW"/>
</dbReference>
<dbReference type="PANTHER" id="PTHR46300:SF7">
    <property type="entry name" value="P450, PUTATIVE (EUROFUNG)-RELATED"/>
    <property type="match status" value="1"/>
</dbReference>
<evidence type="ECO:0000256" key="2">
    <source>
        <dbReference type="ARBA" id="ARBA00004167"/>
    </source>
</evidence>
<keyword evidence="7" id="KW-0479">Metal-binding</keyword>
<evidence type="ECO:0008006" key="16">
    <source>
        <dbReference type="Google" id="ProtNLM"/>
    </source>
</evidence>
<reference evidence="14 15" key="1">
    <citation type="submission" date="2018-02" db="EMBL/GenBank/DDBJ databases">
        <title>Genome sequence of the basidiomycete white-rot fungus Phlebia centrifuga.</title>
        <authorList>
            <person name="Granchi Z."/>
            <person name="Peng M."/>
            <person name="de Vries R.P."/>
            <person name="Hilden K."/>
            <person name="Makela M.R."/>
            <person name="Grigoriev I."/>
            <person name="Riley R."/>
        </authorList>
    </citation>
    <scope>NUCLEOTIDE SEQUENCE [LARGE SCALE GENOMIC DNA]</scope>
    <source>
        <strain evidence="14 15">FBCC195</strain>
    </source>
</reference>
<keyword evidence="6 13" id="KW-0812">Transmembrane</keyword>
<dbReference type="InterPro" id="IPR050364">
    <property type="entry name" value="Cytochrome_P450_fung"/>
</dbReference>
<dbReference type="GO" id="GO:0020037">
    <property type="term" value="F:heme binding"/>
    <property type="evidence" value="ECO:0007669"/>
    <property type="project" value="InterPro"/>
</dbReference>
<feature type="transmembrane region" description="Helical" evidence="13">
    <location>
        <begin position="6"/>
        <end position="24"/>
    </location>
</feature>
<name>A0A2R6S012_9APHY</name>
<dbReference type="GO" id="GO:0005506">
    <property type="term" value="F:iron ion binding"/>
    <property type="evidence" value="ECO:0007669"/>
    <property type="project" value="InterPro"/>
</dbReference>
<evidence type="ECO:0000256" key="7">
    <source>
        <dbReference type="ARBA" id="ARBA00022723"/>
    </source>
</evidence>
<keyword evidence="12 13" id="KW-0472">Membrane</keyword>
<keyword evidence="8 13" id="KW-1133">Transmembrane helix</keyword>
<accession>A0A2R6S012</accession>
<dbReference type="EMBL" id="MLYV02000111">
    <property type="protein sequence ID" value="PSS35616.1"/>
    <property type="molecule type" value="Genomic_DNA"/>
</dbReference>
<comment type="caution">
    <text evidence="14">The sequence shown here is derived from an EMBL/GenBank/DDBJ whole genome shotgun (WGS) entry which is preliminary data.</text>
</comment>
<dbReference type="OrthoDB" id="2789670at2759"/>